<proteinExistence type="inferred from homology"/>
<sequence>MSNDLDPAAIPLRRAGRSGLDLPAISLGLWQNFGATTARDAQRSVLLHAVERGVVQLDMANNYGPPPFAAESFVGDLLRRELRGRRDELVLTTKAGYHAWSGPYGEGGSRKYLLASLDRSLASLGVDTVDVFYSHRYDPTTPLTETIGALATAVTSGRAHYVGISSYSATRTREALAVARDLGVPLTVHQPSYSLLNRWVEQPDASGESVLEVADDAGLGVVAFSPLAQGMLTDKYLDGVPQDSRAATGTSLRPEYLSEANLARVRALHEVARARGTTLARLAIAWVLREPRVTTVLVGARTVDQLDDSLAALDEAPLGADELAAVEAALASVPGEPDVNLWASRSSDL</sequence>
<organism evidence="5 6">
    <name type="scientific">Sediminihabitans luteus</name>
    <dbReference type="NCBI Taxonomy" id="1138585"/>
    <lineage>
        <taxon>Bacteria</taxon>
        <taxon>Bacillati</taxon>
        <taxon>Actinomycetota</taxon>
        <taxon>Actinomycetes</taxon>
        <taxon>Micrococcales</taxon>
        <taxon>Cellulomonadaceae</taxon>
        <taxon>Sediminihabitans</taxon>
    </lineage>
</organism>
<dbReference type="GO" id="GO:0016491">
    <property type="term" value="F:oxidoreductase activity"/>
    <property type="evidence" value="ECO:0007669"/>
    <property type="project" value="UniProtKB-KW"/>
</dbReference>
<evidence type="ECO:0000313" key="5">
    <source>
        <dbReference type="EMBL" id="PJJ73884.1"/>
    </source>
</evidence>
<dbReference type="AlphaFoldDB" id="A0A2M9CPS2"/>
<dbReference type="Gene3D" id="3.20.20.100">
    <property type="entry name" value="NADP-dependent oxidoreductase domain"/>
    <property type="match status" value="1"/>
</dbReference>
<dbReference type="GO" id="GO:0051596">
    <property type="term" value="P:methylglyoxal catabolic process"/>
    <property type="evidence" value="ECO:0007669"/>
    <property type="project" value="TreeGrafter"/>
</dbReference>
<evidence type="ECO:0000259" key="4">
    <source>
        <dbReference type="Pfam" id="PF00248"/>
    </source>
</evidence>
<gene>
    <name evidence="5" type="ORF">CLV28_1368</name>
</gene>
<dbReference type="RefSeq" id="WP_100422578.1">
    <property type="nucleotide sequence ID" value="NZ_BOOX01000002.1"/>
</dbReference>
<protein>
    <submittedName>
        <fullName evidence="5">L-glyceraldehyde 3-phosphate reductase</fullName>
    </submittedName>
</protein>
<comment type="caution">
    <text evidence="5">The sequence shown here is derived from an EMBL/GenBank/DDBJ whole genome shotgun (WGS) entry which is preliminary data.</text>
</comment>
<evidence type="ECO:0000313" key="6">
    <source>
        <dbReference type="Proteomes" id="UP000231693"/>
    </source>
</evidence>
<keyword evidence="6" id="KW-1185">Reference proteome</keyword>
<dbReference type="EMBL" id="PGFE01000002">
    <property type="protein sequence ID" value="PJJ73884.1"/>
    <property type="molecule type" value="Genomic_DNA"/>
</dbReference>
<evidence type="ECO:0000256" key="1">
    <source>
        <dbReference type="ARBA" id="ARBA00006515"/>
    </source>
</evidence>
<keyword evidence="3" id="KW-0560">Oxidoreductase</keyword>
<dbReference type="PANTHER" id="PTHR43150:SF4">
    <property type="entry name" value="L-GLYCERALDEHYDE 3-PHOSPHATE REDUCTASE"/>
    <property type="match status" value="1"/>
</dbReference>
<evidence type="ECO:0000256" key="3">
    <source>
        <dbReference type="ARBA" id="ARBA00023002"/>
    </source>
</evidence>
<evidence type="ECO:0000256" key="2">
    <source>
        <dbReference type="ARBA" id="ARBA00022857"/>
    </source>
</evidence>
<comment type="similarity">
    <text evidence="1">Belongs to the shaker potassium channel beta subunit family.</text>
</comment>
<name>A0A2M9CPS2_9CELL</name>
<feature type="domain" description="NADP-dependent oxidoreductase" evidence="4">
    <location>
        <begin position="25"/>
        <end position="329"/>
    </location>
</feature>
<keyword evidence="2" id="KW-0521">NADP</keyword>
<dbReference type="PANTHER" id="PTHR43150">
    <property type="entry name" value="HYPERKINETIC, ISOFORM M"/>
    <property type="match status" value="1"/>
</dbReference>
<dbReference type="Pfam" id="PF00248">
    <property type="entry name" value="Aldo_ket_red"/>
    <property type="match status" value="1"/>
</dbReference>
<accession>A0A2M9CPS2</accession>
<dbReference type="OrthoDB" id="9768793at2"/>
<dbReference type="InterPro" id="IPR036812">
    <property type="entry name" value="NAD(P)_OxRdtase_dom_sf"/>
</dbReference>
<dbReference type="Proteomes" id="UP000231693">
    <property type="component" value="Unassembled WGS sequence"/>
</dbReference>
<dbReference type="SUPFAM" id="SSF51430">
    <property type="entry name" value="NAD(P)-linked oxidoreductase"/>
    <property type="match status" value="1"/>
</dbReference>
<dbReference type="InterPro" id="IPR005399">
    <property type="entry name" value="K_chnl_volt-dep_bsu_KCNAB-rel"/>
</dbReference>
<dbReference type="InterPro" id="IPR023210">
    <property type="entry name" value="NADP_OxRdtase_dom"/>
</dbReference>
<reference evidence="5 6" key="1">
    <citation type="submission" date="2017-11" db="EMBL/GenBank/DDBJ databases">
        <title>Genomic Encyclopedia of Archaeal and Bacterial Type Strains, Phase II (KMG-II): From Individual Species to Whole Genera.</title>
        <authorList>
            <person name="Goeker M."/>
        </authorList>
    </citation>
    <scope>NUCLEOTIDE SEQUENCE [LARGE SCALE GENOMIC DNA]</scope>
    <source>
        <strain evidence="5 6">DSM 25478</strain>
    </source>
</reference>